<comment type="caution">
    <text evidence="11">The sequence shown here is derived from an EMBL/GenBank/DDBJ whole genome shotgun (WGS) entry which is preliminary data.</text>
</comment>
<dbReference type="EMBL" id="AWTP01000125">
    <property type="protein sequence ID" value="KGH08245.1"/>
    <property type="molecule type" value="Genomic_DNA"/>
</dbReference>
<evidence type="ECO:0000256" key="5">
    <source>
        <dbReference type="ARBA" id="ARBA00004892"/>
    </source>
</evidence>
<comment type="catalytic activity">
    <reaction evidence="1">
        <text>D-mannonate = 2-dehydro-3-deoxy-D-gluconate + H2O</text>
        <dbReference type="Rhea" id="RHEA:20097"/>
        <dbReference type="ChEBI" id="CHEBI:15377"/>
        <dbReference type="ChEBI" id="CHEBI:17767"/>
        <dbReference type="ChEBI" id="CHEBI:57990"/>
        <dbReference type="EC" id="4.2.1.8"/>
    </reaction>
</comment>
<evidence type="ECO:0000256" key="3">
    <source>
        <dbReference type="ARBA" id="ARBA00001954"/>
    </source>
</evidence>
<evidence type="ECO:0000256" key="6">
    <source>
        <dbReference type="ARBA" id="ARBA00007389"/>
    </source>
</evidence>
<dbReference type="EC" id="4.2.1.8" evidence="7"/>
<dbReference type="Proteomes" id="UP000029549">
    <property type="component" value="Unassembled WGS sequence"/>
</dbReference>
<evidence type="ECO:0000313" key="11">
    <source>
        <dbReference type="EMBL" id="KGH08245.1"/>
    </source>
</evidence>
<sequence length="371" mass="40271">MDPYFGSLTMYISEQLLNPDERRLRLSTQLGVEHVVLDNRGTELVSASGGVSAWDASKLTAYRRWVEGFGLKLDVFALDIGSILLDSLVDLEGARKQRALLADNIKKAADAGITCLKYNVQMVGITRTALKPGRGGAQNSSFVHAEYRAEDDQKHSYWGVGYPSNQEEGGSTSALLCGQKMAREVPPVTVQAGWDAIEFLVEGLVPAADAAGVRLACHPHDPAYPIGGLNGIEHVVGSADGIRKFLALSGSSNHGLNFCQGTVAEMFKEPGKHMIPVIEEFASTGRIFMVHFRNIRGGYLDFQEVFPDEGDVDMFQAVKAYQRGGYTGPLCPDHVPVSALDEGRERFMSFALGYTRGLLQAAGVWATPSSR</sequence>
<keyword evidence="8" id="KW-0408">Iron</keyword>
<comment type="cofactor">
    <cofactor evidence="2">
        <name>Mn(2+)</name>
        <dbReference type="ChEBI" id="CHEBI:29035"/>
    </cofactor>
</comment>
<dbReference type="GO" id="GO:0008927">
    <property type="term" value="F:mannonate dehydratase activity"/>
    <property type="evidence" value="ECO:0007669"/>
    <property type="project" value="UniProtKB-EC"/>
</dbReference>
<organism evidence="11 12">
    <name type="scientific">Comamonas thiooxydans</name>
    <dbReference type="NCBI Taxonomy" id="363952"/>
    <lineage>
        <taxon>Bacteria</taxon>
        <taxon>Pseudomonadati</taxon>
        <taxon>Pseudomonadota</taxon>
        <taxon>Betaproteobacteria</taxon>
        <taxon>Burkholderiales</taxon>
        <taxon>Comamonadaceae</taxon>
        <taxon>Comamonas</taxon>
    </lineage>
</organism>
<gene>
    <name evidence="11" type="ORF">P608_18670</name>
</gene>
<evidence type="ECO:0000313" key="12">
    <source>
        <dbReference type="Proteomes" id="UP000029549"/>
    </source>
</evidence>
<dbReference type="InterPro" id="IPR036237">
    <property type="entry name" value="Xyl_isomerase-like_sf"/>
</dbReference>
<dbReference type="GO" id="GO:0042840">
    <property type="term" value="P:D-glucuronate catabolic process"/>
    <property type="evidence" value="ECO:0007669"/>
    <property type="project" value="TreeGrafter"/>
</dbReference>
<keyword evidence="10" id="KW-0456">Lyase</keyword>
<dbReference type="InterPro" id="IPR004628">
    <property type="entry name" value="Man_deHydtase"/>
</dbReference>
<keyword evidence="9" id="KW-0464">Manganese</keyword>
<dbReference type="PANTHER" id="PTHR30387">
    <property type="entry name" value="MANNONATE DEHYDRATASE"/>
    <property type="match status" value="1"/>
</dbReference>
<evidence type="ECO:0000256" key="1">
    <source>
        <dbReference type="ARBA" id="ARBA00001794"/>
    </source>
</evidence>
<comment type="pathway">
    <text evidence="5">Carbohydrate metabolism; pentose and glucuronate interconversion.</text>
</comment>
<comment type="cofactor">
    <cofactor evidence="3">
        <name>Fe(2+)</name>
        <dbReference type="ChEBI" id="CHEBI:29033"/>
    </cofactor>
</comment>
<comment type="similarity">
    <text evidence="6">Belongs to the mannonate dehydratase family.</text>
</comment>
<dbReference type="SUPFAM" id="SSF51658">
    <property type="entry name" value="Xylose isomerase-like"/>
    <property type="match status" value="1"/>
</dbReference>
<dbReference type="Pfam" id="PF03786">
    <property type="entry name" value="UxuA"/>
    <property type="match status" value="1"/>
</dbReference>
<dbReference type="GO" id="GO:0030145">
    <property type="term" value="F:manganese ion binding"/>
    <property type="evidence" value="ECO:0007669"/>
    <property type="project" value="TreeGrafter"/>
</dbReference>
<protein>
    <recommendedName>
        <fullName evidence="7">mannonate dehydratase</fullName>
        <ecNumber evidence="7">4.2.1.8</ecNumber>
    </recommendedName>
</protein>
<reference evidence="11 12" key="1">
    <citation type="submission" date="2013-09" db="EMBL/GenBank/DDBJ databases">
        <title>High correlation between genotypes and phenotypes of environmental bacteria Comamonas testosteroni strains.</title>
        <authorList>
            <person name="Liu L."/>
            <person name="Zhu W."/>
            <person name="Xia X."/>
            <person name="Xu B."/>
            <person name="Luo M."/>
            <person name="Wang G."/>
        </authorList>
    </citation>
    <scope>NUCLEOTIDE SEQUENCE [LARGE SCALE GENOMIC DNA]</scope>
    <source>
        <strain evidence="11 12">DF2</strain>
    </source>
</reference>
<keyword evidence="12" id="KW-1185">Reference proteome</keyword>
<dbReference type="Gene3D" id="3.20.20.150">
    <property type="entry name" value="Divalent-metal-dependent TIM barrel enzymes"/>
    <property type="match status" value="1"/>
</dbReference>
<accession>A0A0E3BXK0</accession>
<evidence type="ECO:0000256" key="7">
    <source>
        <dbReference type="ARBA" id="ARBA00012927"/>
    </source>
</evidence>
<evidence type="ECO:0000256" key="8">
    <source>
        <dbReference type="ARBA" id="ARBA00023004"/>
    </source>
</evidence>
<comment type="function">
    <text evidence="4">Catalyzes the dehydration of D-mannonate.</text>
</comment>
<dbReference type="GO" id="GO:0008198">
    <property type="term" value="F:ferrous iron binding"/>
    <property type="evidence" value="ECO:0007669"/>
    <property type="project" value="TreeGrafter"/>
</dbReference>
<dbReference type="PANTHER" id="PTHR30387:SF2">
    <property type="entry name" value="MANNONATE DEHYDRATASE"/>
    <property type="match status" value="1"/>
</dbReference>
<proteinExistence type="inferred from homology"/>
<evidence type="ECO:0000256" key="4">
    <source>
        <dbReference type="ARBA" id="ARBA00002713"/>
    </source>
</evidence>
<evidence type="ECO:0000256" key="9">
    <source>
        <dbReference type="ARBA" id="ARBA00023211"/>
    </source>
</evidence>
<evidence type="ECO:0000256" key="10">
    <source>
        <dbReference type="ARBA" id="ARBA00023239"/>
    </source>
</evidence>
<dbReference type="UniPathway" id="UPA00246"/>
<name>A0A0E3BXK0_9BURK</name>
<dbReference type="AlphaFoldDB" id="A0A0E3BXK0"/>
<evidence type="ECO:0000256" key="2">
    <source>
        <dbReference type="ARBA" id="ARBA00001936"/>
    </source>
</evidence>